<proteinExistence type="predicted"/>
<name>A0A7S4FAC8_CHRCT</name>
<accession>A0A7S4FAC8</accession>
<dbReference type="AlphaFoldDB" id="A0A7S4FAC8"/>
<evidence type="ECO:0000313" key="1">
    <source>
        <dbReference type="EMBL" id="CAE0783881.1"/>
    </source>
</evidence>
<dbReference type="EMBL" id="HBIZ01058159">
    <property type="protein sequence ID" value="CAE0783881.1"/>
    <property type="molecule type" value="Transcribed_RNA"/>
</dbReference>
<sequence>MVEVSVPHSEESADCQLRVAASARGEDIKPCVFKSGNRAVDCEAIVIRRSSVKASQKGRCPNDDPIRMQQPRQRLCCDVWTPNMLENLGAYDNIKVLTQLWQLSNDVRDDVSLKNVAIKS</sequence>
<protein>
    <submittedName>
        <fullName evidence="1">Uncharacterized protein</fullName>
    </submittedName>
</protein>
<gene>
    <name evidence="1" type="ORF">PCAR00345_LOCUS36585</name>
</gene>
<reference evidence="1" key="1">
    <citation type="submission" date="2021-01" db="EMBL/GenBank/DDBJ databases">
        <authorList>
            <person name="Corre E."/>
            <person name="Pelletier E."/>
            <person name="Niang G."/>
            <person name="Scheremetjew M."/>
            <person name="Finn R."/>
            <person name="Kale V."/>
            <person name="Holt S."/>
            <person name="Cochrane G."/>
            <person name="Meng A."/>
            <person name="Brown T."/>
            <person name="Cohen L."/>
        </authorList>
    </citation>
    <scope>NUCLEOTIDE SEQUENCE</scope>
    <source>
        <strain evidence="1">CCMP645</strain>
    </source>
</reference>
<organism evidence="1">
    <name type="scientific">Chrysotila carterae</name>
    <name type="common">Marine alga</name>
    <name type="synonym">Syracosphaera carterae</name>
    <dbReference type="NCBI Taxonomy" id="13221"/>
    <lineage>
        <taxon>Eukaryota</taxon>
        <taxon>Haptista</taxon>
        <taxon>Haptophyta</taxon>
        <taxon>Prymnesiophyceae</taxon>
        <taxon>Isochrysidales</taxon>
        <taxon>Isochrysidaceae</taxon>
        <taxon>Chrysotila</taxon>
    </lineage>
</organism>